<comment type="catalytic activity">
    <reaction evidence="15">
        <text>3'-dephospho-CoA + ATP = ADP + CoA + H(+)</text>
        <dbReference type="Rhea" id="RHEA:18245"/>
        <dbReference type="ChEBI" id="CHEBI:15378"/>
        <dbReference type="ChEBI" id="CHEBI:30616"/>
        <dbReference type="ChEBI" id="CHEBI:57287"/>
        <dbReference type="ChEBI" id="CHEBI:57328"/>
        <dbReference type="ChEBI" id="CHEBI:456216"/>
        <dbReference type="EC" id="2.7.1.24"/>
    </reaction>
    <physiologicalReaction direction="left-to-right" evidence="15">
        <dbReference type="Rhea" id="RHEA:18246"/>
    </physiologicalReaction>
</comment>
<keyword evidence="13" id="KW-0511">Multifunctional enzyme</keyword>
<keyword evidence="9" id="KW-0547">Nucleotide-binding</keyword>
<evidence type="ECO:0000313" key="23">
    <source>
        <dbReference type="EMBL" id="CAL4078184.1"/>
    </source>
</evidence>
<evidence type="ECO:0000256" key="11">
    <source>
        <dbReference type="ARBA" id="ARBA00022840"/>
    </source>
</evidence>
<keyword evidence="12" id="KW-0496">Mitochondrion</keyword>
<keyword evidence="11" id="KW-0067">ATP-binding</keyword>
<dbReference type="EC" id="2.7.1.24" evidence="20"/>
<keyword evidence="24" id="KW-1185">Reference proteome</keyword>
<protein>
    <recommendedName>
        <fullName evidence="21">Bifunctional coenzyme A synthase</fullName>
        <ecNumber evidence="20">2.7.1.24</ecNumber>
        <ecNumber evidence="4">2.7.7.3</ecNumber>
    </recommendedName>
</protein>
<dbReference type="Pfam" id="PF01467">
    <property type="entry name" value="CTP_transf_like"/>
    <property type="match status" value="1"/>
</dbReference>
<comment type="catalytic activity">
    <reaction evidence="14">
        <text>(R)-4'-phosphopantetheine + ATP + H(+) = 3'-dephospho-CoA + diphosphate</text>
        <dbReference type="Rhea" id="RHEA:19801"/>
        <dbReference type="ChEBI" id="CHEBI:15378"/>
        <dbReference type="ChEBI" id="CHEBI:30616"/>
        <dbReference type="ChEBI" id="CHEBI:33019"/>
        <dbReference type="ChEBI" id="CHEBI:57328"/>
        <dbReference type="ChEBI" id="CHEBI:61723"/>
        <dbReference type="EC" id="2.7.7.3"/>
    </reaction>
    <physiologicalReaction direction="left-to-right" evidence="14">
        <dbReference type="Rhea" id="RHEA:19802"/>
    </physiologicalReaction>
</comment>
<evidence type="ECO:0000256" key="4">
    <source>
        <dbReference type="ARBA" id="ARBA00012392"/>
    </source>
</evidence>
<evidence type="ECO:0000256" key="3">
    <source>
        <dbReference type="ARBA" id="ARBA00011245"/>
    </source>
</evidence>
<reference evidence="23 24" key="1">
    <citation type="submission" date="2024-05" db="EMBL/GenBank/DDBJ databases">
        <authorList>
            <person name="Wallberg A."/>
        </authorList>
    </citation>
    <scope>NUCLEOTIDE SEQUENCE [LARGE SCALE GENOMIC DNA]</scope>
</reference>
<evidence type="ECO:0000256" key="19">
    <source>
        <dbReference type="ARBA" id="ARBA00061673"/>
    </source>
</evidence>
<evidence type="ECO:0000256" key="12">
    <source>
        <dbReference type="ARBA" id="ARBA00023128"/>
    </source>
</evidence>
<keyword evidence="7" id="KW-0808">Transferase</keyword>
<comment type="pathway">
    <text evidence="17">Cofactor biosynthesis; coenzyme A biosynthesis; CoA from (R)-pantothenate: step 4/5.</text>
</comment>
<evidence type="ECO:0000256" key="2">
    <source>
        <dbReference type="ARBA" id="ARBA00004496"/>
    </source>
</evidence>
<feature type="non-terminal residue" evidence="23">
    <location>
        <position position="513"/>
    </location>
</feature>
<evidence type="ECO:0000256" key="1">
    <source>
        <dbReference type="ARBA" id="ARBA00004305"/>
    </source>
</evidence>
<dbReference type="Proteomes" id="UP001497623">
    <property type="component" value="Unassembled WGS sequence"/>
</dbReference>
<evidence type="ECO:0000256" key="5">
    <source>
        <dbReference type="ARBA" id="ARBA00022490"/>
    </source>
</evidence>
<organism evidence="23 24">
    <name type="scientific">Meganyctiphanes norvegica</name>
    <name type="common">Northern krill</name>
    <name type="synonym">Thysanopoda norvegica</name>
    <dbReference type="NCBI Taxonomy" id="48144"/>
    <lineage>
        <taxon>Eukaryota</taxon>
        <taxon>Metazoa</taxon>
        <taxon>Ecdysozoa</taxon>
        <taxon>Arthropoda</taxon>
        <taxon>Crustacea</taxon>
        <taxon>Multicrustacea</taxon>
        <taxon>Malacostraca</taxon>
        <taxon>Eumalacostraca</taxon>
        <taxon>Eucarida</taxon>
        <taxon>Euphausiacea</taxon>
        <taxon>Euphausiidae</taxon>
        <taxon>Meganyctiphanes</taxon>
    </lineage>
</organism>
<dbReference type="SUPFAM" id="SSF52374">
    <property type="entry name" value="Nucleotidylyl transferase"/>
    <property type="match status" value="1"/>
</dbReference>
<dbReference type="EMBL" id="CAXKWB010005391">
    <property type="protein sequence ID" value="CAL4078184.1"/>
    <property type="molecule type" value="Genomic_DNA"/>
</dbReference>
<keyword evidence="5" id="KW-0963">Cytoplasm</keyword>
<dbReference type="SUPFAM" id="SSF52540">
    <property type="entry name" value="P-loop containing nucleoside triphosphate hydrolases"/>
    <property type="match status" value="1"/>
</dbReference>
<comment type="caution">
    <text evidence="23">The sequence shown here is derived from an EMBL/GenBank/DDBJ whole genome shotgun (WGS) entry which is preliminary data.</text>
</comment>
<dbReference type="GO" id="GO:0005524">
    <property type="term" value="F:ATP binding"/>
    <property type="evidence" value="ECO:0007669"/>
    <property type="project" value="UniProtKB-KW"/>
</dbReference>
<dbReference type="GO" id="GO:0015937">
    <property type="term" value="P:coenzyme A biosynthetic process"/>
    <property type="evidence" value="ECO:0007669"/>
    <property type="project" value="InterPro"/>
</dbReference>
<dbReference type="FunFam" id="3.40.50.620:FF:000089">
    <property type="entry name" value="Bifunctional coenzyme A synthase"/>
    <property type="match status" value="1"/>
</dbReference>
<dbReference type="CDD" id="cd02022">
    <property type="entry name" value="DPCK"/>
    <property type="match status" value="1"/>
</dbReference>
<evidence type="ECO:0000256" key="20">
    <source>
        <dbReference type="ARBA" id="ARBA00066359"/>
    </source>
</evidence>
<evidence type="ECO:0000256" key="10">
    <source>
        <dbReference type="ARBA" id="ARBA00022777"/>
    </source>
</evidence>
<evidence type="ECO:0000256" key="9">
    <source>
        <dbReference type="ARBA" id="ARBA00022741"/>
    </source>
</evidence>
<evidence type="ECO:0000256" key="21">
    <source>
        <dbReference type="ARBA" id="ARBA00067394"/>
    </source>
</evidence>
<sequence length="513" mass="57199">MSALTGLLIFTQPIKQILPKIPQILGAACEHVSKTLYIHLDPLAVSSYKSPQVSLYDRVLSQIYARTSQHCQDLDVRVLMTGFKHQSEIPLKTLIPIELVMFDMSYSGNELNKLEQRYKSFIHTNNPIFLHSTHVSNLAEDHDNEDASEICVGPENTIYNDVVVGGTFDRLHAGHKILLSQGLLRCRSRLTSGVSEGPLLKNKTLKELILPIDQRIANLKAFLMDVDPTLDYNLVPITDPLGPTKWDPKMEMIVVSEETKKGVVIINAERIQGGLNLLQGHVINIVEDLCRNSDAEEAKVSSSSGRMRLLGTLLQPPTHKDNLPDTPCIIGLTGGTDSGKTSVAKRLLGLGAGVVDCDKLGHEAYKEGTDCYNELIKAFGDSIVSEDGSINRRALGPIVFGSKEKLDLLNSIVWPEIARLAQEKIKVLIFEGKKIIILDAAVLLEAKWDTFCHQVWVCIIKRDEAVRRIVDRDGKSVDEAERRIDNQMSNEQRVAQANVVFCTQWDYDYTQLQ</sequence>
<dbReference type="InterPro" id="IPR027417">
    <property type="entry name" value="P-loop_NTPase"/>
</dbReference>
<evidence type="ECO:0000256" key="18">
    <source>
        <dbReference type="ARBA" id="ARBA00060696"/>
    </source>
</evidence>
<dbReference type="GO" id="GO:0004140">
    <property type="term" value="F:dephospho-CoA kinase activity"/>
    <property type="evidence" value="ECO:0007669"/>
    <property type="project" value="UniProtKB-EC"/>
</dbReference>
<evidence type="ECO:0000256" key="14">
    <source>
        <dbReference type="ARBA" id="ARBA00051310"/>
    </source>
</evidence>
<evidence type="ECO:0000256" key="16">
    <source>
        <dbReference type="ARBA" id="ARBA00059677"/>
    </source>
</evidence>
<evidence type="ECO:0000256" key="17">
    <source>
        <dbReference type="ARBA" id="ARBA00060565"/>
    </source>
</evidence>
<dbReference type="Gene3D" id="3.40.50.620">
    <property type="entry name" value="HUPs"/>
    <property type="match status" value="1"/>
</dbReference>
<dbReference type="CDD" id="cd02164">
    <property type="entry name" value="PPAT_CoAS"/>
    <property type="match status" value="1"/>
</dbReference>
<evidence type="ECO:0000256" key="13">
    <source>
        <dbReference type="ARBA" id="ARBA00023268"/>
    </source>
</evidence>
<evidence type="ECO:0000256" key="6">
    <source>
        <dbReference type="ARBA" id="ARBA00022553"/>
    </source>
</evidence>
<dbReference type="PANTHER" id="PTHR10695:SF46">
    <property type="entry name" value="BIFUNCTIONAL COENZYME A SYNTHASE-RELATED"/>
    <property type="match status" value="1"/>
</dbReference>
<accession>A0AAV2QAG9</accession>
<dbReference type="GO" id="GO:0004595">
    <property type="term" value="F:pantetheine-phosphate adenylyltransferase activity"/>
    <property type="evidence" value="ECO:0007669"/>
    <property type="project" value="UniProtKB-EC"/>
</dbReference>
<dbReference type="InterPro" id="IPR014729">
    <property type="entry name" value="Rossmann-like_a/b/a_fold"/>
</dbReference>
<gene>
    <name evidence="23" type="ORF">MNOR_LOCUS10584</name>
</gene>
<comment type="function">
    <text evidence="16">Bifunctional enzyme that catalyzes the fourth and fifth sequential steps of CoA biosynthetic pathway. The fourth reaction is catalyzed by the phosphopantetheine adenylyltransferase, coded by the coaD domain; the fifth reaction is catalyzed by the dephospho-CoA kinase, coded by the coaE domain. May act as a point of CoA biosynthesis regulation.</text>
</comment>
<dbReference type="Pfam" id="PF01121">
    <property type="entry name" value="CoaE"/>
    <property type="match status" value="1"/>
</dbReference>
<dbReference type="AlphaFoldDB" id="A0AAV2QAG9"/>
<comment type="subcellular location">
    <subcellularLocation>
        <location evidence="2">Cytoplasm</location>
    </subcellularLocation>
    <subcellularLocation>
        <location evidence="1">Mitochondrion matrix</location>
    </subcellularLocation>
</comment>
<evidence type="ECO:0000313" key="24">
    <source>
        <dbReference type="Proteomes" id="UP001497623"/>
    </source>
</evidence>
<name>A0AAV2QAG9_MEGNR</name>
<keyword evidence="10" id="KW-0418">Kinase</keyword>
<proteinExistence type="inferred from homology"/>
<comment type="subunit">
    <text evidence="3">Monomer.</text>
</comment>
<dbReference type="PROSITE" id="PS51219">
    <property type="entry name" value="DPCK"/>
    <property type="match status" value="1"/>
</dbReference>
<dbReference type="GO" id="GO:0005759">
    <property type="term" value="C:mitochondrial matrix"/>
    <property type="evidence" value="ECO:0007669"/>
    <property type="project" value="UniProtKB-SubCell"/>
</dbReference>
<dbReference type="PANTHER" id="PTHR10695">
    <property type="entry name" value="DEPHOSPHO-COA KINASE-RELATED"/>
    <property type="match status" value="1"/>
</dbReference>
<comment type="pathway">
    <text evidence="18">Cofactor biosynthesis; coenzyme A biosynthesis; CoA from (R)-pantothenate: step 5/5.</text>
</comment>
<dbReference type="HAMAP" id="MF_00376">
    <property type="entry name" value="Dephospho_CoA_kinase"/>
    <property type="match status" value="1"/>
</dbReference>
<dbReference type="EC" id="2.7.7.3" evidence="4"/>
<evidence type="ECO:0000256" key="7">
    <source>
        <dbReference type="ARBA" id="ARBA00022679"/>
    </source>
</evidence>
<evidence type="ECO:0000259" key="22">
    <source>
        <dbReference type="Pfam" id="PF01467"/>
    </source>
</evidence>
<evidence type="ECO:0000256" key="15">
    <source>
        <dbReference type="ARBA" id="ARBA00051912"/>
    </source>
</evidence>
<keyword evidence="6" id="KW-0597">Phosphoprotein</keyword>
<keyword evidence="8" id="KW-0548">Nucleotidyltransferase</keyword>
<evidence type="ECO:0000256" key="8">
    <source>
        <dbReference type="ARBA" id="ARBA00022695"/>
    </source>
</evidence>
<dbReference type="InterPro" id="IPR004821">
    <property type="entry name" value="Cyt_trans-like"/>
</dbReference>
<feature type="domain" description="Cytidyltransferase-like" evidence="22">
    <location>
        <begin position="163"/>
        <end position="280"/>
    </location>
</feature>
<dbReference type="FunFam" id="3.40.50.300:FF:000899">
    <property type="entry name" value="Bifunctional coenzyme A synthase"/>
    <property type="match status" value="1"/>
</dbReference>
<dbReference type="InterPro" id="IPR001977">
    <property type="entry name" value="Depp_CoAkinase"/>
</dbReference>
<dbReference type="Gene3D" id="3.40.50.300">
    <property type="entry name" value="P-loop containing nucleotide triphosphate hydrolases"/>
    <property type="match status" value="1"/>
</dbReference>
<dbReference type="NCBIfam" id="TIGR00152">
    <property type="entry name" value="dephospho-CoA kinase"/>
    <property type="match status" value="1"/>
</dbReference>
<comment type="similarity">
    <text evidence="19">In the central section; belongs to the eukaryotic CoaD family.</text>
</comment>